<dbReference type="eggNOG" id="ENOG5033UYS">
    <property type="taxonomic scope" value="Bacteria"/>
</dbReference>
<dbReference type="AlphaFoldDB" id="A4Y2S4"/>
<dbReference type="HOGENOM" id="CLU_1174782_0_0_6"/>
<reference evidence="1" key="1">
    <citation type="submission" date="2007-04" db="EMBL/GenBank/DDBJ databases">
        <title>Complete sequence of Shewanella putrefaciens CN-32.</title>
        <authorList>
            <consortium name="US DOE Joint Genome Institute"/>
            <person name="Copeland A."/>
            <person name="Lucas S."/>
            <person name="Lapidus A."/>
            <person name="Barry K."/>
            <person name="Detter J.C."/>
            <person name="Glavina del Rio T."/>
            <person name="Hammon N."/>
            <person name="Israni S."/>
            <person name="Dalin E."/>
            <person name="Tice H."/>
            <person name="Pitluck S."/>
            <person name="Chain P."/>
            <person name="Malfatti S."/>
            <person name="Shin M."/>
            <person name="Vergez L."/>
            <person name="Schmutz J."/>
            <person name="Larimer F."/>
            <person name="Land M."/>
            <person name="Hauser L."/>
            <person name="Kyrpides N."/>
            <person name="Mikhailova N."/>
            <person name="Romine M.F."/>
            <person name="Fredrickson J."/>
            <person name="Tiedje J."/>
            <person name="Richardson P."/>
        </authorList>
    </citation>
    <scope>NUCLEOTIDE SEQUENCE [LARGE SCALE GENOMIC DNA]</scope>
    <source>
        <strain evidence="1">CN-32</strain>
    </source>
</reference>
<dbReference type="EMBL" id="CP000681">
    <property type="protein sequence ID" value="ABP74257.1"/>
    <property type="molecule type" value="Genomic_DNA"/>
</dbReference>
<dbReference type="KEGG" id="spc:Sputcn32_0525"/>
<sequence>MNKKPKSNLIGLSLTQVNKDILSDIAEISLDTTMKKFAADQELLRDLPVIKWLVAANSVWNSVHNAHFLKKYASFIGQVSAEHITKEDVLLLNEDVLFADVIEKITENTLVYIDRYHDELKAKLLGQLFVETFVYYKFSVDEYNSLMFSIDSIHPFEGIPRLKAFYQHKVQVNEALNDEDKEVILGKQAQLGYQPLVMSGLLNLPMGGAYFGDFGGASINELGFKFYEQVVRKVIC</sequence>
<gene>
    <name evidence="1" type="ordered locus">Sputcn32_0525</name>
</gene>
<name>A4Y2S4_SHEPC</name>
<organism evidence="1">
    <name type="scientific">Shewanella putrefaciens (strain CN-32 / ATCC BAA-453)</name>
    <dbReference type="NCBI Taxonomy" id="319224"/>
    <lineage>
        <taxon>Bacteria</taxon>
        <taxon>Pseudomonadati</taxon>
        <taxon>Pseudomonadota</taxon>
        <taxon>Gammaproteobacteria</taxon>
        <taxon>Alteromonadales</taxon>
        <taxon>Shewanellaceae</taxon>
        <taxon>Shewanella</taxon>
    </lineage>
</organism>
<accession>A4Y2S4</accession>
<evidence type="ECO:0000313" key="1">
    <source>
        <dbReference type="EMBL" id="ABP74257.1"/>
    </source>
</evidence>
<proteinExistence type="predicted"/>
<protein>
    <submittedName>
        <fullName evidence="1">Uncharacterized protein</fullName>
    </submittedName>
</protein>